<dbReference type="Proteomes" id="UP000631312">
    <property type="component" value="Unassembled WGS sequence"/>
</dbReference>
<feature type="region of interest" description="Disordered" evidence="1">
    <location>
        <begin position="72"/>
        <end position="102"/>
    </location>
</feature>
<evidence type="ECO:0000256" key="1">
    <source>
        <dbReference type="SAM" id="MobiDB-lite"/>
    </source>
</evidence>
<evidence type="ECO:0000313" key="4">
    <source>
        <dbReference type="Proteomes" id="UP000590511"/>
    </source>
</evidence>
<name>A0A7W7HRV2_9ACTN</name>
<dbReference type="EMBL" id="BOMP01000192">
    <property type="protein sequence ID" value="GIE46186.1"/>
    <property type="molecule type" value="Genomic_DNA"/>
</dbReference>
<dbReference type="AlphaFoldDB" id="A0A7W7HRV2"/>
<sequence>MTPDEIRGLLGLCSAALRQPADDRDEMVWAATLGDLDFGTARAAVVDWVKTSPYWPRPADLRERARLIKAQHDRERAKRHQLDGRQAALESSERTQAAHQRTGADMVRHVLGRIADAGSNPAEGKFLDPQHAADIAEKAVEEWLDRTREAP</sequence>
<protein>
    <submittedName>
        <fullName evidence="3">Uncharacterized protein</fullName>
    </submittedName>
</protein>
<dbReference type="Proteomes" id="UP000590511">
    <property type="component" value="Unassembled WGS sequence"/>
</dbReference>
<accession>A0A7W7HRV2</accession>
<keyword evidence="5" id="KW-1185">Reference proteome</keyword>
<dbReference type="RefSeq" id="WP_188127622.1">
    <property type="nucleotide sequence ID" value="NZ_BOMP01000192.1"/>
</dbReference>
<organism evidence="3 4">
    <name type="scientific">Actinoplanes lobatus</name>
    <dbReference type="NCBI Taxonomy" id="113568"/>
    <lineage>
        <taxon>Bacteria</taxon>
        <taxon>Bacillati</taxon>
        <taxon>Actinomycetota</taxon>
        <taxon>Actinomycetes</taxon>
        <taxon>Micromonosporales</taxon>
        <taxon>Micromonosporaceae</taxon>
        <taxon>Actinoplanes</taxon>
    </lineage>
</organism>
<feature type="compositionally biased region" description="Basic and acidic residues" evidence="1">
    <location>
        <begin position="72"/>
        <end position="83"/>
    </location>
</feature>
<reference evidence="3 4" key="1">
    <citation type="submission" date="2020-08" db="EMBL/GenBank/DDBJ databases">
        <title>Sequencing the genomes of 1000 actinobacteria strains.</title>
        <authorList>
            <person name="Klenk H.-P."/>
        </authorList>
    </citation>
    <scope>NUCLEOTIDE SEQUENCE [LARGE SCALE GENOMIC DNA]</scope>
    <source>
        <strain evidence="3 4">DSM 43150</strain>
    </source>
</reference>
<evidence type="ECO:0000313" key="2">
    <source>
        <dbReference type="EMBL" id="GIE46186.1"/>
    </source>
</evidence>
<proteinExistence type="predicted"/>
<evidence type="ECO:0000313" key="3">
    <source>
        <dbReference type="EMBL" id="MBB4755317.1"/>
    </source>
</evidence>
<evidence type="ECO:0000313" key="5">
    <source>
        <dbReference type="Proteomes" id="UP000631312"/>
    </source>
</evidence>
<gene>
    <name evidence="2" type="ORF">Alo02nite_90840</name>
    <name evidence="3" type="ORF">BJ964_009588</name>
</gene>
<dbReference type="EMBL" id="JACHNC010000002">
    <property type="protein sequence ID" value="MBB4755317.1"/>
    <property type="molecule type" value="Genomic_DNA"/>
</dbReference>
<comment type="caution">
    <text evidence="3">The sequence shown here is derived from an EMBL/GenBank/DDBJ whole genome shotgun (WGS) entry which is preliminary data.</text>
</comment>
<reference evidence="2 5" key="2">
    <citation type="submission" date="2021-01" db="EMBL/GenBank/DDBJ databases">
        <title>Whole genome shotgun sequence of Actinoplanes lobatus NBRC 12513.</title>
        <authorList>
            <person name="Komaki H."/>
            <person name="Tamura T."/>
        </authorList>
    </citation>
    <scope>NUCLEOTIDE SEQUENCE [LARGE SCALE GENOMIC DNA]</scope>
    <source>
        <strain evidence="2 5">NBRC 12513</strain>
    </source>
</reference>